<dbReference type="EMBL" id="CP010401">
    <property type="protein sequence ID" value="ALE02876.1"/>
    <property type="molecule type" value="Genomic_DNA"/>
</dbReference>
<gene>
    <name evidence="1" type="ORF">PU02_0062</name>
</gene>
<dbReference type="KEGG" id="banc:PU02_0062"/>
<dbReference type="OrthoDB" id="7924936at2"/>
<keyword evidence="2" id="KW-1185">Reference proteome</keyword>
<organism evidence="1 2">
    <name type="scientific">Bartonella ancashensis</name>
    <dbReference type="NCBI Taxonomy" id="1318743"/>
    <lineage>
        <taxon>Bacteria</taxon>
        <taxon>Pseudomonadati</taxon>
        <taxon>Pseudomonadota</taxon>
        <taxon>Alphaproteobacteria</taxon>
        <taxon>Hyphomicrobiales</taxon>
        <taxon>Bartonellaceae</taxon>
        <taxon>Bartonella</taxon>
    </lineage>
</organism>
<accession>A0A0M4L729</accession>
<proteinExistence type="predicted"/>
<protein>
    <submittedName>
        <fullName evidence="1">Phage protein gp13</fullName>
    </submittedName>
</protein>
<sequence>MNKKNRQGMSVRAFAKKMLVSNNAVVSRFKTGKFDEAIFEDGSVNEILAAAIWNENPTKRTQSVVIPDDQHPAKIKQESADGANEYKIKLERMQVALASEKIALERLRETTVDREEVKKAARAFGRAHRDTVLGFANRFGAGIAAQVDCDAASLIGAIDHCMRKALLEAIVLVPFGNSESSEESN</sequence>
<dbReference type="PATRIC" id="fig|1318743.3.peg.64"/>
<dbReference type="Proteomes" id="UP000057213">
    <property type="component" value="Chromosome"/>
</dbReference>
<dbReference type="STRING" id="1318743.PU02_0062"/>
<dbReference type="AlphaFoldDB" id="A0A0M4L729"/>
<evidence type="ECO:0000313" key="1">
    <source>
        <dbReference type="EMBL" id="ALE02876.1"/>
    </source>
</evidence>
<dbReference type="RefSeq" id="WP_053943591.1">
    <property type="nucleotide sequence ID" value="NZ_CP010401.1"/>
</dbReference>
<name>A0A0M4L729_9HYPH</name>
<reference evidence="1 2" key="1">
    <citation type="journal article" date="2015" name="Genome Announc.">
        <title>Complete Genome Sequence of Bartonella ancashensis Strain 20.00, Isolated from the Blood of a Patient with Verruga Peruana.</title>
        <authorList>
            <person name="Hang J."/>
            <person name="Mullins K.E."/>
            <person name="Clifford R.J."/>
            <person name="Onmus-Leone F."/>
            <person name="Yang Y."/>
            <person name="Jiang J."/>
            <person name="Leguia M."/>
            <person name="Kasper M.R."/>
            <person name="Maguina C."/>
            <person name="Lesho E.P."/>
            <person name="Jarman R.G."/>
            <person name="Richards A.L."/>
            <person name="Blazes D."/>
        </authorList>
    </citation>
    <scope>NUCLEOTIDE SEQUENCE [LARGE SCALE GENOMIC DNA]</scope>
    <source>
        <strain evidence="1 2">20.00</strain>
    </source>
</reference>
<evidence type="ECO:0000313" key="2">
    <source>
        <dbReference type="Proteomes" id="UP000057213"/>
    </source>
</evidence>